<dbReference type="Proteomes" id="UP000010552">
    <property type="component" value="Unassembled WGS sequence"/>
</dbReference>
<keyword evidence="7" id="KW-1185">Reference proteome</keyword>
<evidence type="ECO:0000313" key="7">
    <source>
        <dbReference type="Proteomes" id="UP000010552"/>
    </source>
</evidence>
<name>L5KLC3_PTEAL</name>
<comment type="similarity">
    <text evidence="1">Belongs to the eukaryotic ribosomal protein eS6 family.</text>
</comment>
<organism evidence="6 7">
    <name type="scientific">Pteropus alecto</name>
    <name type="common">Black flying fox</name>
    <dbReference type="NCBI Taxonomy" id="9402"/>
    <lineage>
        <taxon>Eukaryota</taxon>
        <taxon>Metazoa</taxon>
        <taxon>Chordata</taxon>
        <taxon>Craniata</taxon>
        <taxon>Vertebrata</taxon>
        <taxon>Euteleostomi</taxon>
        <taxon>Mammalia</taxon>
        <taxon>Eutheria</taxon>
        <taxon>Laurasiatheria</taxon>
        <taxon>Chiroptera</taxon>
        <taxon>Yinpterochiroptera</taxon>
        <taxon>Pteropodoidea</taxon>
        <taxon>Pteropodidae</taxon>
        <taxon>Pteropodinae</taxon>
        <taxon>Pteropus</taxon>
    </lineage>
</organism>
<dbReference type="AlphaFoldDB" id="L5KLC3"/>
<dbReference type="EMBL" id="KB030673">
    <property type="protein sequence ID" value="ELK11571.1"/>
    <property type="molecule type" value="Genomic_DNA"/>
</dbReference>
<dbReference type="GO" id="GO:0006412">
    <property type="term" value="P:translation"/>
    <property type="evidence" value="ECO:0007669"/>
    <property type="project" value="InterPro"/>
</dbReference>
<evidence type="ECO:0000256" key="3">
    <source>
        <dbReference type="ARBA" id="ARBA00023274"/>
    </source>
</evidence>
<evidence type="ECO:0000256" key="5">
    <source>
        <dbReference type="ARBA" id="ARBA00035403"/>
    </source>
</evidence>
<accession>L5KLC3</accession>
<dbReference type="GO" id="GO:1990904">
    <property type="term" value="C:ribonucleoprotein complex"/>
    <property type="evidence" value="ECO:0007669"/>
    <property type="project" value="UniProtKB-KW"/>
</dbReference>
<keyword evidence="2 6" id="KW-0689">Ribosomal protein</keyword>
<evidence type="ECO:0000313" key="6">
    <source>
        <dbReference type="EMBL" id="ELK11571.1"/>
    </source>
</evidence>
<dbReference type="GO" id="GO:0003735">
    <property type="term" value="F:structural constituent of ribosome"/>
    <property type="evidence" value="ECO:0007669"/>
    <property type="project" value="InterPro"/>
</dbReference>
<dbReference type="STRING" id="9402.L5KLC3"/>
<evidence type="ECO:0000256" key="1">
    <source>
        <dbReference type="ARBA" id="ARBA00009312"/>
    </source>
</evidence>
<evidence type="ECO:0000256" key="2">
    <source>
        <dbReference type="ARBA" id="ARBA00022980"/>
    </source>
</evidence>
<dbReference type="SMART" id="SM01405">
    <property type="entry name" value="Ribosomal_S6e"/>
    <property type="match status" value="1"/>
</dbReference>
<dbReference type="PANTHER" id="PTHR11502">
    <property type="entry name" value="40S RIBOSOMAL PROTEIN S6"/>
    <property type="match status" value="1"/>
</dbReference>
<dbReference type="InParanoid" id="L5KLC3"/>
<dbReference type="InterPro" id="IPR001377">
    <property type="entry name" value="Ribosomal_eS6"/>
</dbReference>
<proteinExistence type="inferred from homology"/>
<reference evidence="7" key="1">
    <citation type="journal article" date="2013" name="Science">
        <title>Comparative analysis of bat genomes provides insight into the evolution of flight and immunity.</title>
        <authorList>
            <person name="Zhang G."/>
            <person name="Cowled C."/>
            <person name="Shi Z."/>
            <person name="Huang Z."/>
            <person name="Bishop-Lilly K.A."/>
            <person name="Fang X."/>
            <person name="Wynne J.W."/>
            <person name="Xiong Z."/>
            <person name="Baker M.L."/>
            <person name="Zhao W."/>
            <person name="Tachedjian M."/>
            <person name="Zhu Y."/>
            <person name="Zhou P."/>
            <person name="Jiang X."/>
            <person name="Ng J."/>
            <person name="Yang L."/>
            <person name="Wu L."/>
            <person name="Xiao J."/>
            <person name="Feng Y."/>
            <person name="Chen Y."/>
            <person name="Sun X."/>
            <person name="Zhang Y."/>
            <person name="Marsh G.A."/>
            <person name="Crameri G."/>
            <person name="Broder C.C."/>
            <person name="Frey K.G."/>
            <person name="Wang L.F."/>
            <person name="Wang J."/>
        </authorList>
    </citation>
    <scope>NUCLEOTIDE SEQUENCE [LARGE SCALE GENOMIC DNA]</scope>
</reference>
<gene>
    <name evidence="6" type="ORF">PAL_GLEAN10025047</name>
</gene>
<dbReference type="GO" id="GO:0005840">
    <property type="term" value="C:ribosome"/>
    <property type="evidence" value="ECO:0007669"/>
    <property type="project" value="UniProtKB-KW"/>
</dbReference>
<protein>
    <recommendedName>
        <fullName evidence="4">Small ribosomal subunit protein eS6</fullName>
    </recommendedName>
    <alternativeName>
        <fullName evidence="5">40S ribosomal protein S6</fullName>
    </alternativeName>
</protein>
<keyword evidence="3" id="KW-0687">Ribonucleoprotein</keyword>
<evidence type="ECO:0000256" key="4">
    <source>
        <dbReference type="ARBA" id="ARBA00035278"/>
    </source>
</evidence>
<dbReference type="Pfam" id="PF01092">
    <property type="entry name" value="Ribosomal_S6e"/>
    <property type="match status" value="1"/>
</dbReference>
<sequence>MKMNISFAVTSCQKLIEVNNEHKLRTFFEKHMATEVAADALGEEWKSHVIQVSGRNDKQGFPMKQGVLTHGRVHLRLRGAFLLDQGGLQKESSNQCICTVRGGTVDANLSVLNLVIVRKGRKTFLVSLILPGLITWGLKELAESANPLISLKMMMSANTL</sequence>